<evidence type="ECO:0000256" key="1">
    <source>
        <dbReference type="ARBA" id="ARBA00009981"/>
    </source>
</evidence>
<dbReference type="SUPFAM" id="SSF143120">
    <property type="entry name" value="YefM-like"/>
    <property type="match status" value="1"/>
</dbReference>
<dbReference type="KEGG" id="chn:A605_10630"/>
<dbReference type="Proteomes" id="UP000011723">
    <property type="component" value="Chromosome"/>
</dbReference>
<dbReference type="InterPro" id="IPR036165">
    <property type="entry name" value="YefM-like_sf"/>
</dbReference>
<evidence type="ECO:0000313" key="3">
    <source>
        <dbReference type="EMBL" id="AGF73126.1"/>
    </source>
</evidence>
<keyword evidence="4" id="KW-1185">Reference proteome</keyword>
<comment type="similarity">
    <text evidence="1 2">Belongs to the phD/YefM antitoxin family.</text>
</comment>
<proteinExistence type="inferred from homology"/>
<comment type="function">
    <text evidence="2">Antitoxin component of a type II toxin-antitoxin (TA) system.</text>
</comment>
<dbReference type="PATRIC" id="fig|1121362.3.peg.2154"/>
<dbReference type="NCBIfam" id="TIGR01552">
    <property type="entry name" value="phd_fam"/>
    <property type="match status" value="1"/>
</dbReference>
<sequence length="86" mass="9519">MNNLSAVSLGELRKELGEIVNRATFAGQRTAVTRHGKKVAAIVSVEDLALLDELERRADLEALREARREDDGERISLDDFLAGKDL</sequence>
<protein>
    <recommendedName>
        <fullName evidence="2">Antitoxin</fullName>
    </recommendedName>
</protein>
<accession>M1P8X7</accession>
<evidence type="ECO:0000256" key="2">
    <source>
        <dbReference type="RuleBase" id="RU362080"/>
    </source>
</evidence>
<dbReference type="HOGENOM" id="CLU_160748_3_1_11"/>
<evidence type="ECO:0000313" key="4">
    <source>
        <dbReference type="Proteomes" id="UP000011723"/>
    </source>
</evidence>
<dbReference type="AlphaFoldDB" id="M1P8X7"/>
<dbReference type="Pfam" id="PF02604">
    <property type="entry name" value="PhdYeFM_antitox"/>
    <property type="match status" value="1"/>
</dbReference>
<dbReference type="InterPro" id="IPR006442">
    <property type="entry name" value="Antitoxin_Phd/YefM"/>
</dbReference>
<organism evidence="3 4">
    <name type="scientific">Corynebacterium halotolerans YIM 70093 = DSM 44683</name>
    <dbReference type="NCBI Taxonomy" id="1121362"/>
    <lineage>
        <taxon>Bacteria</taxon>
        <taxon>Bacillati</taxon>
        <taxon>Actinomycetota</taxon>
        <taxon>Actinomycetes</taxon>
        <taxon>Mycobacteriales</taxon>
        <taxon>Corynebacteriaceae</taxon>
        <taxon>Corynebacterium</taxon>
    </lineage>
</organism>
<reference evidence="3 4" key="1">
    <citation type="journal article" date="2012" name="Stand. Genomic Sci.">
        <title>Genome sequence of the halotolerant bacterium Corynebacterium halotolerans type strain YIM 70093(T) (= DSM 44683(T)).</title>
        <authorList>
            <person name="Ruckert C."/>
            <person name="Albersmeier A."/>
            <person name="Al-Dilaimi A."/>
            <person name="Niehaus K."/>
            <person name="Szczepanowski R."/>
            <person name="Kalinowski J."/>
        </authorList>
    </citation>
    <scope>NUCLEOTIDE SEQUENCE [LARGE SCALE GENOMIC DNA]</scope>
    <source>
        <strain evidence="3">YIM 70093</strain>
    </source>
</reference>
<name>M1P8X7_9CORY</name>
<dbReference type="Gene3D" id="3.40.1620.10">
    <property type="entry name" value="YefM-like domain"/>
    <property type="match status" value="1"/>
</dbReference>
<gene>
    <name evidence="3" type="ORF">A605_10630</name>
</gene>
<dbReference type="STRING" id="1121362.A605_10630"/>
<dbReference type="eggNOG" id="COG2161">
    <property type="taxonomic scope" value="Bacteria"/>
</dbReference>
<dbReference type="EMBL" id="CP003697">
    <property type="protein sequence ID" value="AGF73126.1"/>
    <property type="molecule type" value="Genomic_DNA"/>
</dbReference>